<sequence>MPYREKPPAISRRRFSALAAAGVAAAPSIARAQAPWRPSRPISIYNPFAPGGVTDVHMRFLAERAAKTLGQPVLIEPKVGAGGTLAAAQMQHAKPDGHTLACMSINSLRYPHYQDVSWNPLRDFSYIIGLSAYTMGIVVRTDSPWQSIEDLITAGKREPEKYNYGTSGAGGTGQLLMIEVEQATGSRFTSVPYKGGAEWMQALMGGHIDFIADAAQWAPFVEAKQVRILAMATEERFPKFPDAPTLTERGIKAVGQSPYGLVGPKDLPQNVVSAVHDAFKAAMADPEHDKLLAQFIQSSWYKSPADYRAFAEKYFHDIKPILVKAGLAKG</sequence>
<name>A0A5C8PB72_9HYPH</name>
<dbReference type="RefSeq" id="WP_147851033.1">
    <property type="nucleotide sequence ID" value="NZ_VDUZ01000049.1"/>
</dbReference>
<feature type="chain" id="PRO_5022850994" evidence="2">
    <location>
        <begin position="33"/>
        <end position="330"/>
    </location>
</feature>
<dbReference type="InterPro" id="IPR006311">
    <property type="entry name" value="TAT_signal"/>
</dbReference>
<gene>
    <name evidence="3" type="ORF">FHP25_31765</name>
</gene>
<dbReference type="Gene3D" id="3.40.190.150">
    <property type="entry name" value="Bordetella uptake gene, domain 1"/>
    <property type="match status" value="1"/>
</dbReference>
<dbReference type="CDD" id="cd07012">
    <property type="entry name" value="PBP2_Bug_TTT"/>
    <property type="match status" value="1"/>
</dbReference>
<accession>A0A5C8PB72</accession>
<comment type="similarity">
    <text evidence="1">Belongs to the UPF0065 (bug) family.</text>
</comment>
<dbReference type="SUPFAM" id="SSF53850">
    <property type="entry name" value="Periplasmic binding protein-like II"/>
    <property type="match status" value="1"/>
</dbReference>
<dbReference type="InterPro" id="IPR005064">
    <property type="entry name" value="BUG"/>
</dbReference>
<dbReference type="PANTHER" id="PTHR42928">
    <property type="entry name" value="TRICARBOXYLATE-BINDING PROTEIN"/>
    <property type="match status" value="1"/>
</dbReference>
<evidence type="ECO:0000313" key="3">
    <source>
        <dbReference type="EMBL" id="TXL71052.1"/>
    </source>
</evidence>
<comment type="caution">
    <text evidence="3">The sequence shown here is derived from an EMBL/GenBank/DDBJ whole genome shotgun (WGS) entry which is preliminary data.</text>
</comment>
<dbReference type="PROSITE" id="PS51318">
    <property type="entry name" value="TAT"/>
    <property type="match status" value="1"/>
</dbReference>
<keyword evidence="2" id="KW-0732">Signal</keyword>
<evidence type="ECO:0000256" key="2">
    <source>
        <dbReference type="SAM" id="SignalP"/>
    </source>
</evidence>
<dbReference type="OrthoDB" id="7243230at2"/>
<protein>
    <submittedName>
        <fullName evidence="3">Tripartite tricarboxylate transporter substrate binding protein</fullName>
    </submittedName>
</protein>
<dbReference type="PANTHER" id="PTHR42928:SF5">
    <property type="entry name" value="BLR1237 PROTEIN"/>
    <property type="match status" value="1"/>
</dbReference>
<dbReference type="InterPro" id="IPR042100">
    <property type="entry name" value="Bug_dom1"/>
</dbReference>
<dbReference type="PIRSF" id="PIRSF017082">
    <property type="entry name" value="YflP"/>
    <property type="match status" value="1"/>
</dbReference>
<dbReference type="EMBL" id="VDUZ01000049">
    <property type="protein sequence ID" value="TXL71052.1"/>
    <property type="molecule type" value="Genomic_DNA"/>
</dbReference>
<reference evidence="3 4" key="1">
    <citation type="submission" date="2019-06" db="EMBL/GenBank/DDBJ databases">
        <title>New taxonomy in bacterial strain CC-CFT640, isolated from vineyard.</title>
        <authorList>
            <person name="Lin S.-Y."/>
            <person name="Tsai C.-F."/>
            <person name="Young C.-C."/>
        </authorList>
    </citation>
    <scope>NUCLEOTIDE SEQUENCE [LARGE SCALE GENOMIC DNA]</scope>
    <source>
        <strain evidence="3 4">CC-CFT640</strain>
    </source>
</reference>
<dbReference type="Proteomes" id="UP000321638">
    <property type="component" value="Unassembled WGS sequence"/>
</dbReference>
<keyword evidence="4" id="KW-1185">Reference proteome</keyword>
<dbReference type="AlphaFoldDB" id="A0A5C8PB72"/>
<dbReference type="Gene3D" id="3.40.190.10">
    <property type="entry name" value="Periplasmic binding protein-like II"/>
    <property type="match status" value="1"/>
</dbReference>
<dbReference type="Pfam" id="PF03401">
    <property type="entry name" value="TctC"/>
    <property type="match status" value="1"/>
</dbReference>
<feature type="signal peptide" evidence="2">
    <location>
        <begin position="1"/>
        <end position="32"/>
    </location>
</feature>
<proteinExistence type="inferred from homology"/>
<organism evidence="3 4">
    <name type="scientific">Vineibacter terrae</name>
    <dbReference type="NCBI Taxonomy" id="2586908"/>
    <lineage>
        <taxon>Bacteria</taxon>
        <taxon>Pseudomonadati</taxon>
        <taxon>Pseudomonadota</taxon>
        <taxon>Alphaproteobacteria</taxon>
        <taxon>Hyphomicrobiales</taxon>
        <taxon>Vineibacter</taxon>
    </lineage>
</organism>
<evidence type="ECO:0000313" key="4">
    <source>
        <dbReference type="Proteomes" id="UP000321638"/>
    </source>
</evidence>
<evidence type="ECO:0000256" key="1">
    <source>
        <dbReference type="ARBA" id="ARBA00006987"/>
    </source>
</evidence>